<dbReference type="Proteomes" id="UP000030418">
    <property type="component" value="Unassembled WGS sequence"/>
</dbReference>
<protein>
    <submittedName>
        <fullName evidence="2">Uncharacterized protein</fullName>
    </submittedName>
</protein>
<keyword evidence="1" id="KW-1133">Transmembrane helix</keyword>
<accession>A0A0A2XHB8</accession>
<keyword evidence="1" id="KW-0472">Membrane</keyword>
<evidence type="ECO:0000313" key="3">
    <source>
        <dbReference type="Proteomes" id="UP000030418"/>
    </source>
</evidence>
<feature type="transmembrane region" description="Helical" evidence="1">
    <location>
        <begin position="20"/>
        <end position="44"/>
    </location>
</feature>
<evidence type="ECO:0000313" key="2">
    <source>
        <dbReference type="EMBL" id="KGQ31731.1"/>
    </source>
</evidence>
<reference evidence="2 3" key="1">
    <citation type="submission" date="2014-08" db="EMBL/GenBank/DDBJ databases">
        <title>Chaperone-usher fimbriae in a diverse selection of Gallibacterium genomes.</title>
        <authorList>
            <person name="Kudirkiene E."/>
            <person name="Bager R.J."/>
            <person name="Johnson T.J."/>
            <person name="Bojesen A.M."/>
        </authorList>
    </citation>
    <scope>NUCLEOTIDE SEQUENCE [LARGE SCALE GENOMIC DNA]</scope>
    <source>
        <strain evidence="2 3">CCM5976</strain>
    </source>
</reference>
<organism evidence="2 3">
    <name type="scientific">Gallibacterium genomosp. 2</name>
    <dbReference type="NCBI Taxonomy" id="155517"/>
    <lineage>
        <taxon>Bacteria</taxon>
        <taxon>Pseudomonadati</taxon>
        <taxon>Pseudomonadota</taxon>
        <taxon>Gammaproteobacteria</taxon>
        <taxon>Pasteurellales</taxon>
        <taxon>Pasteurellaceae</taxon>
        <taxon>Gallibacterium</taxon>
    </lineage>
</organism>
<dbReference type="AlphaFoldDB" id="A0A0A2XHB8"/>
<gene>
    <name evidence="2" type="ORF">P375_07020</name>
</gene>
<proteinExistence type="predicted"/>
<keyword evidence="1" id="KW-0812">Transmembrane</keyword>
<keyword evidence="3" id="KW-1185">Reference proteome</keyword>
<sequence length="62" mass="7544">MHFSSRHNGQLLCRFFTSKQLFYLFLINFPAFGEHFLLMIVLMARITIRIKLFFKEIFLNEN</sequence>
<dbReference type="EMBL" id="JPXY01000031">
    <property type="protein sequence ID" value="KGQ31731.1"/>
    <property type="molecule type" value="Genomic_DNA"/>
</dbReference>
<name>A0A0A2XHB8_9PAST</name>
<comment type="caution">
    <text evidence="2">The sequence shown here is derived from an EMBL/GenBank/DDBJ whole genome shotgun (WGS) entry which is preliminary data.</text>
</comment>
<evidence type="ECO:0000256" key="1">
    <source>
        <dbReference type="SAM" id="Phobius"/>
    </source>
</evidence>